<dbReference type="InterPro" id="IPR050452">
    <property type="entry name" value="Metacaspase"/>
</dbReference>
<dbReference type="Pfam" id="PF00656">
    <property type="entry name" value="Peptidase_C14"/>
    <property type="match status" value="1"/>
</dbReference>
<dbReference type="SUPFAM" id="SSF52129">
    <property type="entry name" value="Caspase-like"/>
    <property type="match status" value="1"/>
</dbReference>
<feature type="domain" description="Peptidase C14 caspase" evidence="1">
    <location>
        <begin position="3"/>
        <end position="239"/>
    </location>
</feature>
<dbReference type="PANTHER" id="PTHR48104">
    <property type="entry name" value="METACASPASE-4"/>
    <property type="match status" value="1"/>
</dbReference>
<dbReference type="EMBL" id="BSPX01000015">
    <property type="protein sequence ID" value="GLT21941.1"/>
    <property type="molecule type" value="Genomic_DNA"/>
</dbReference>
<comment type="caution">
    <text evidence="2">The sequence shown here is derived from an EMBL/GenBank/DDBJ whole genome shotgun (WGS) entry which is preliminary data.</text>
</comment>
<organism evidence="2 3">
    <name type="scientific">Zoogloea oryzae</name>
    <dbReference type="NCBI Taxonomy" id="310767"/>
    <lineage>
        <taxon>Bacteria</taxon>
        <taxon>Pseudomonadati</taxon>
        <taxon>Pseudomonadota</taxon>
        <taxon>Betaproteobacteria</taxon>
        <taxon>Rhodocyclales</taxon>
        <taxon>Zoogloeaceae</taxon>
        <taxon>Zoogloea</taxon>
    </lineage>
</organism>
<name>A0ABQ6FAL0_9RHOO</name>
<proteinExistence type="predicted"/>
<accession>A0ABQ6FAL0</accession>
<gene>
    <name evidence="2" type="ORF">GCM10007933_13960</name>
</gene>
<dbReference type="Proteomes" id="UP001157167">
    <property type="component" value="Unassembled WGS sequence"/>
</dbReference>
<dbReference type="PANTHER" id="PTHR48104:SF30">
    <property type="entry name" value="METACASPASE-1"/>
    <property type="match status" value="1"/>
</dbReference>
<evidence type="ECO:0000313" key="3">
    <source>
        <dbReference type="Proteomes" id="UP001157167"/>
    </source>
</evidence>
<dbReference type="InterPro" id="IPR011600">
    <property type="entry name" value="Pept_C14_caspase"/>
</dbReference>
<dbReference type="InterPro" id="IPR029030">
    <property type="entry name" value="Caspase-like_dom_sf"/>
</dbReference>
<sequence length="266" mass="28218">MTKKALCIGINDYPGTQNDLNGCVNDARDWAATLTGRGFTVTTLIDAQATKAAMVSAMSSLISGAAKGDTVVITYSGHGTWVPDKNGDEPDGRDEALCPWDIGSGKVLLDDEIAVIFGNHAPGVRVLLISDSCHSGSVTRGDDSDLDPGMPRARFLPPSVWMKPEDLPPAGRALSLPSLSGLSRSGGDLLMAGCTDTQFSWDTSFKGRPNGAFTYYALKALAALPATASYANWFKAISPTYLPTNQLPQNPQLFGSRTAKAWKVFS</sequence>
<keyword evidence="3" id="KW-1185">Reference proteome</keyword>
<protein>
    <recommendedName>
        <fullName evidence="1">Peptidase C14 caspase domain-containing protein</fullName>
    </recommendedName>
</protein>
<dbReference type="Gene3D" id="3.40.50.1460">
    <property type="match status" value="1"/>
</dbReference>
<dbReference type="RefSeq" id="WP_284187315.1">
    <property type="nucleotide sequence ID" value="NZ_BSPX01000015.1"/>
</dbReference>
<reference evidence="3" key="1">
    <citation type="journal article" date="2019" name="Int. J. Syst. Evol. Microbiol.">
        <title>The Global Catalogue of Microorganisms (GCM) 10K type strain sequencing project: providing services to taxonomists for standard genome sequencing and annotation.</title>
        <authorList>
            <consortium name="The Broad Institute Genomics Platform"/>
            <consortium name="The Broad Institute Genome Sequencing Center for Infectious Disease"/>
            <person name="Wu L."/>
            <person name="Ma J."/>
        </authorList>
    </citation>
    <scope>NUCLEOTIDE SEQUENCE [LARGE SCALE GENOMIC DNA]</scope>
    <source>
        <strain evidence="3">NBRC 102407</strain>
    </source>
</reference>
<evidence type="ECO:0000259" key="1">
    <source>
        <dbReference type="Pfam" id="PF00656"/>
    </source>
</evidence>
<evidence type="ECO:0000313" key="2">
    <source>
        <dbReference type="EMBL" id="GLT21941.1"/>
    </source>
</evidence>